<evidence type="ECO:0000313" key="3">
    <source>
        <dbReference type="EMBL" id="RZT94880.1"/>
    </source>
</evidence>
<keyword evidence="3" id="KW-0808">Transferase</keyword>
<dbReference type="InterPro" id="IPR020616">
    <property type="entry name" value="Thiolase_N"/>
</dbReference>
<comment type="caution">
    <text evidence="3">The sequence shown here is derived from an EMBL/GenBank/DDBJ whole genome shotgun (WGS) entry which is preliminary data.</text>
</comment>
<evidence type="ECO:0000259" key="2">
    <source>
        <dbReference type="Pfam" id="PF22691"/>
    </source>
</evidence>
<dbReference type="GO" id="GO:0003988">
    <property type="term" value="F:acetyl-CoA C-acyltransferase activity"/>
    <property type="evidence" value="ECO:0007669"/>
    <property type="project" value="UniProtKB-ARBA"/>
</dbReference>
<name>A0A4Q7VFV5_9BURK</name>
<evidence type="ECO:0000259" key="1">
    <source>
        <dbReference type="Pfam" id="PF00108"/>
    </source>
</evidence>
<organism evidence="3 4">
    <name type="scientific">Advenella incenata</name>
    <dbReference type="NCBI Taxonomy" id="267800"/>
    <lineage>
        <taxon>Bacteria</taxon>
        <taxon>Pseudomonadati</taxon>
        <taxon>Pseudomonadota</taxon>
        <taxon>Betaproteobacteria</taxon>
        <taxon>Burkholderiales</taxon>
        <taxon>Alcaligenaceae</taxon>
    </lineage>
</organism>
<dbReference type="PANTHER" id="PTHR42870:SF1">
    <property type="entry name" value="NON-SPECIFIC LIPID-TRANSFER PROTEIN-LIKE 2"/>
    <property type="match status" value="1"/>
</dbReference>
<protein>
    <submittedName>
        <fullName evidence="3">Acetyl-CoA acetyltransferase</fullName>
    </submittedName>
</protein>
<dbReference type="RefSeq" id="WP_130304584.1">
    <property type="nucleotide sequence ID" value="NZ_SHKO01000002.1"/>
</dbReference>
<dbReference type="EMBL" id="SHKO01000002">
    <property type="protein sequence ID" value="RZT94880.1"/>
    <property type="molecule type" value="Genomic_DNA"/>
</dbReference>
<dbReference type="Pfam" id="PF00108">
    <property type="entry name" value="Thiolase_N"/>
    <property type="match status" value="1"/>
</dbReference>
<dbReference type="InterPro" id="IPR055140">
    <property type="entry name" value="Thiolase_C_2"/>
</dbReference>
<reference evidence="3 4" key="1">
    <citation type="submission" date="2019-02" db="EMBL/GenBank/DDBJ databases">
        <title>Genomic Encyclopedia of Type Strains, Phase IV (KMG-IV): sequencing the most valuable type-strain genomes for metagenomic binning, comparative biology and taxonomic classification.</title>
        <authorList>
            <person name="Goeker M."/>
        </authorList>
    </citation>
    <scope>NUCLEOTIDE SEQUENCE [LARGE SCALE GENOMIC DNA]</scope>
    <source>
        <strain evidence="3 4">DSM 23814</strain>
    </source>
</reference>
<dbReference type="Pfam" id="PF22691">
    <property type="entry name" value="Thiolase_C_1"/>
    <property type="match status" value="1"/>
</dbReference>
<dbReference type="OrthoDB" id="9785768at2"/>
<feature type="domain" description="Thiolase C-terminal" evidence="2">
    <location>
        <begin position="282"/>
        <end position="396"/>
    </location>
</feature>
<dbReference type="PIRSF" id="PIRSF000429">
    <property type="entry name" value="Ac-CoA_Ac_transf"/>
    <property type="match status" value="1"/>
</dbReference>
<dbReference type="InterPro" id="IPR016039">
    <property type="entry name" value="Thiolase-like"/>
</dbReference>
<gene>
    <name evidence="3" type="ORF">EV681_3314</name>
</gene>
<proteinExistence type="predicted"/>
<keyword evidence="4" id="KW-1185">Reference proteome</keyword>
<dbReference type="SUPFAM" id="SSF53901">
    <property type="entry name" value="Thiolase-like"/>
    <property type="match status" value="2"/>
</dbReference>
<dbReference type="CDD" id="cd00829">
    <property type="entry name" value="SCP-x_thiolase"/>
    <property type="match status" value="1"/>
</dbReference>
<evidence type="ECO:0000313" key="4">
    <source>
        <dbReference type="Proteomes" id="UP000293398"/>
    </source>
</evidence>
<dbReference type="Proteomes" id="UP000293398">
    <property type="component" value="Unassembled WGS sequence"/>
</dbReference>
<dbReference type="AlphaFoldDB" id="A0A4Q7VFV5"/>
<feature type="domain" description="Thiolase N-terminal" evidence="1">
    <location>
        <begin position="4"/>
        <end position="206"/>
    </location>
</feature>
<dbReference type="InterPro" id="IPR002155">
    <property type="entry name" value="Thiolase"/>
</dbReference>
<dbReference type="PANTHER" id="PTHR42870">
    <property type="entry name" value="ACETYL-COA C-ACETYLTRANSFERASE"/>
    <property type="match status" value="1"/>
</dbReference>
<sequence>MRDVYVVGTAMTAFGRFADATVKGLTEFAVSAAIKDSGLVHSNIGAIFYSNTSQSPLEGQHMIAGQVALRPLGFERIPIINVENACASSTSGLHAAFAYIRAGMCDVALVVGVDKMTHPDKAKSLALFDGAWDVHCADTAYAKVMEMGRGISSPSDQEDLANRSVFMDIYAALARFHMKTFGTTERQIAAVSSKNHYHSTFNRLAQYQKNMTIEEVLKAPMITWPLTLPMCAPVTDGGAAIVLTAGDVMAAEARKRAVKIRASVLASGTNRGYEEYGKNICHLAATQAYEIAGIEPKAISVAEVHDASAFAEISQIENLGFVEFGEGGPASERGDTKLGGRIPVNVSGGLESKGHPIAATGLGQIFELTRQLRGEAGASQVPNARFAIAENGGGFHGFEEGAACITILEGPST</sequence>
<accession>A0A4Q7VFV5</accession>
<dbReference type="Gene3D" id="3.40.47.10">
    <property type="match status" value="1"/>
</dbReference>